<name>A0A9P6WSP3_RHIOR</name>
<evidence type="ECO:0000313" key="2">
    <source>
        <dbReference type="Proteomes" id="UP000716291"/>
    </source>
</evidence>
<protein>
    <submittedName>
        <fullName evidence="1">Uncharacterized protein</fullName>
    </submittedName>
</protein>
<proteinExistence type="predicted"/>
<sequence length="107" mass="11626">MGLVARALAHHVDRPAGVGRAEHHAAGTAHHFNPLQHGGVDRQPAHRGIDDAGHAIDQIVAVVHGEAADRELVVAEVPRGLRHARRLRKRLLQRCQVPVVQLSSRVV</sequence>
<accession>A0A9P6WSP3</accession>
<dbReference type="EMBL" id="JAANQT010009965">
    <property type="protein sequence ID" value="KAG1275686.1"/>
    <property type="molecule type" value="Genomic_DNA"/>
</dbReference>
<gene>
    <name evidence="1" type="ORF">G6F64_014860</name>
</gene>
<organism evidence="1 2">
    <name type="scientific">Rhizopus oryzae</name>
    <name type="common">Mucormycosis agent</name>
    <name type="synonym">Rhizopus arrhizus var. delemar</name>
    <dbReference type="NCBI Taxonomy" id="64495"/>
    <lineage>
        <taxon>Eukaryota</taxon>
        <taxon>Fungi</taxon>
        <taxon>Fungi incertae sedis</taxon>
        <taxon>Mucoromycota</taxon>
        <taxon>Mucoromycotina</taxon>
        <taxon>Mucoromycetes</taxon>
        <taxon>Mucorales</taxon>
        <taxon>Mucorineae</taxon>
        <taxon>Rhizopodaceae</taxon>
        <taxon>Rhizopus</taxon>
    </lineage>
</organism>
<reference evidence="1" key="1">
    <citation type="journal article" date="2020" name="Microb. Genom.">
        <title>Genetic diversity of clinical and environmental Mucorales isolates obtained from an investigation of mucormycosis cases among solid organ transplant recipients.</title>
        <authorList>
            <person name="Nguyen M.H."/>
            <person name="Kaul D."/>
            <person name="Muto C."/>
            <person name="Cheng S.J."/>
            <person name="Richter R.A."/>
            <person name="Bruno V.M."/>
            <person name="Liu G."/>
            <person name="Beyhan S."/>
            <person name="Sundermann A.J."/>
            <person name="Mounaud S."/>
            <person name="Pasculle A.W."/>
            <person name="Nierman W.C."/>
            <person name="Driscoll E."/>
            <person name="Cumbie R."/>
            <person name="Clancy C.J."/>
            <person name="Dupont C.L."/>
        </authorList>
    </citation>
    <scope>NUCLEOTIDE SEQUENCE</scope>
    <source>
        <strain evidence="1">GL11</strain>
    </source>
</reference>
<comment type="caution">
    <text evidence="1">The sequence shown here is derived from an EMBL/GenBank/DDBJ whole genome shotgun (WGS) entry which is preliminary data.</text>
</comment>
<dbReference type="AlphaFoldDB" id="A0A9P6WSP3"/>
<evidence type="ECO:0000313" key="1">
    <source>
        <dbReference type="EMBL" id="KAG1275686.1"/>
    </source>
</evidence>
<dbReference type="Proteomes" id="UP000716291">
    <property type="component" value="Unassembled WGS sequence"/>
</dbReference>
<keyword evidence="2" id="KW-1185">Reference proteome</keyword>